<name>A0ABV3DSM0_9ACTN</name>
<comment type="caution">
    <text evidence="3">The sequence shown here is derived from an EMBL/GenBank/DDBJ whole genome shotgun (WGS) entry which is preliminary data.</text>
</comment>
<organism evidence="3 4">
    <name type="scientific">Streptodolium elevatio</name>
    <dbReference type="NCBI Taxonomy" id="3157996"/>
    <lineage>
        <taxon>Bacteria</taxon>
        <taxon>Bacillati</taxon>
        <taxon>Actinomycetota</taxon>
        <taxon>Actinomycetes</taxon>
        <taxon>Kitasatosporales</taxon>
        <taxon>Streptomycetaceae</taxon>
        <taxon>Streptodolium</taxon>
    </lineage>
</organism>
<evidence type="ECO:0000313" key="4">
    <source>
        <dbReference type="Proteomes" id="UP001551482"/>
    </source>
</evidence>
<evidence type="ECO:0000256" key="1">
    <source>
        <dbReference type="SAM" id="MobiDB-lite"/>
    </source>
</evidence>
<dbReference type="Proteomes" id="UP001551482">
    <property type="component" value="Unassembled WGS sequence"/>
</dbReference>
<sequence length="276" mass="27857">MRLPRSVATAAAVTAAAVLALGGLTACAGDDVDDPTVDSKSGPGRPGGTGPAPGGVLPGQETANPAAPPPAKPPAEMSGRELADRAVQLMAATSYRLTGQFGTGADAATLSIEVGKLRDVRQIVTRADVKQELIRVGGVVYTNVESVIGSTPGVTVPANLRGTYLKTDGQQLDPKLVDPFAGSFGADAGEVVKGQQTQIDGKGVWPLTIKSADGATTTMYVMAAGDPYPIRLTGTGADPVDLKVSDFGAEVGVAAPPAERIVDEATLQQRMAAAGG</sequence>
<accession>A0ABV3DSM0</accession>
<dbReference type="EMBL" id="JBEZFP010000103">
    <property type="protein sequence ID" value="MEU8137884.1"/>
    <property type="molecule type" value="Genomic_DNA"/>
</dbReference>
<feature type="signal peptide" evidence="2">
    <location>
        <begin position="1"/>
        <end position="28"/>
    </location>
</feature>
<feature type="region of interest" description="Disordered" evidence="1">
    <location>
        <begin position="29"/>
        <end position="79"/>
    </location>
</feature>
<dbReference type="RefSeq" id="WP_358360438.1">
    <property type="nucleotide sequence ID" value="NZ_JBEZFP010000103.1"/>
</dbReference>
<proteinExistence type="predicted"/>
<reference evidence="3 4" key="1">
    <citation type="submission" date="2024-06" db="EMBL/GenBank/DDBJ databases">
        <title>The Natural Products Discovery Center: Release of the First 8490 Sequenced Strains for Exploring Actinobacteria Biosynthetic Diversity.</title>
        <authorList>
            <person name="Kalkreuter E."/>
            <person name="Kautsar S.A."/>
            <person name="Yang D."/>
            <person name="Bader C.D."/>
            <person name="Teijaro C.N."/>
            <person name="Fluegel L."/>
            <person name="Davis C.M."/>
            <person name="Simpson J.R."/>
            <person name="Lauterbach L."/>
            <person name="Steele A.D."/>
            <person name="Gui C."/>
            <person name="Meng S."/>
            <person name="Li G."/>
            <person name="Viehrig K."/>
            <person name="Ye F."/>
            <person name="Su P."/>
            <person name="Kiefer A.F."/>
            <person name="Nichols A."/>
            <person name="Cepeda A.J."/>
            <person name="Yan W."/>
            <person name="Fan B."/>
            <person name="Jiang Y."/>
            <person name="Adhikari A."/>
            <person name="Zheng C.-J."/>
            <person name="Schuster L."/>
            <person name="Cowan T.M."/>
            <person name="Smanski M.J."/>
            <person name="Chevrette M.G."/>
            <person name="De Carvalho L.P.S."/>
            <person name="Shen B."/>
        </authorList>
    </citation>
    <scope>NUCLEOTIDE SEQUENCE [LARGE SCALE GENOMIC DNA]</scope>
    <source>
        <strain evidence="3 4">NPDC048946</strain>
    </source>
</reference>
<dbReference type="PROSITE" id="PS51257">
    <property type="entry name" value="PROKAR_LIPOPROTEIN"/>
    <property type="match status" value="1"/>
</dbReference>
<gene>
    <name evidence="3" type="ORF">AB0C36_30775</name>
</gene>
<evidence type="ECO:0008006" key="5">
    <source>
        <dbReference type="Google" id="ProtNLM"/>
    </source>
</evidence>
<evidence type="ECO:0000256" key="2">
    <source>
        <dbReference type="SAM" id="SignalP"/>
    </source>
</evidence>
<protein>
    <recommendedName>
        <fullName evidence="5">Lipoprotein</fullName>
    </recommendedName>
</protein>
<feature type="compositionally biased region" description="Gly residues" evidence="1">
    <location>
        <begin position="44"/>
        <end position="57"/>
    </location>
</feature>
<feature type="chain" id="PRO_5045257023" description="Lipoprotein" evidence="2">
    <location>
        <begin position="29"/>
        <end position="276"/>
    </location>
</feature>
<keyword evidence="4" id="KW-1185">Reference proteome</keyword>
<keyword evidence="2" id="KW-0732">Signal</keyword>
<evidence type="ECO:0000313" key="3">
    <source>
        <dbReference type="EMBL" id="MEU8137884.1"/>
    </source>
</evidence>